<proteinExistence type="predicted"/>
<evidence type="ECO:0000313" key="3">
    <source>
        <dbReference type="Proteomes" id="UP000054047"/>
    </source>
</evidence>
<feature type="non-terminal residue" evidence="2">
    <location>
        <position position="1"/>
    </location>
</feature>
<evidence type="ECO:0000313" key="2">
    <source>
        <dbReference type="EMBL" id="KIH44453.1"/>
    </source>
</evidence>
<protein>
    <submittedName>
        <fullName evidence="2">Uncharacterized protein</fullName>
    </submittedName>
</protein>
<keyword evidence="3" id="KW-1185">Reference proteome</keyword>
<gene>
    <name evidence="2" type="ORF">ANCDUO_25521</name>
</gene>
<feature type="transmembrane region" description="Helical" evidence="1">
    <location>
        <begin position="42"/>
        <end position="69"/>
    </location>
</feature>
<dbReference type="EMBL" id="KN777658">
    <property type="protein sequence ID" value="KIH44453.1"/>
    <property type="molecule type" value="Genomic_DNA"/>
</dbReference>
<dbReference type="Proteomes" id="UP000054047">
    <property type="component" value="Unassembled WGS sequence"/>
</dbReference>
<keyword evidence="1" id="KW-0472">Membrane</keyword>
<dbReference type="OrthoDB" id="9947256at2759"/>
<name>A0A0C2BL15_9BILA</name>
<accession>A0A0C2BL15</accession>
<keyword evidence="1" id="KW-0812">Transmembrane</keyword>
<evidence type="ECO:0000256" key="1">
    <source>
        <dbReference type="SAM" id="Phobius"/>
    </source>
</evidence>
<keyword evidence="1" id="KW-1133">Transmembrane helix</keyword>
<organism evidence="2 3">
    <name type="scientific">Ancylostoma duodenale</name>
    <dbReference type="NCBI Taxonomy" id="51022"/>
    <lineage>
        <taxon>Eukaryota</taxon>
        <taxon>Metazoa</taxon>
        <taxon>Ecdysozoa</taxon>
        <taxon>Nematoda</taxon>
        <taxon>Chromadorea</taxon>
        <taxon>Rhabditida</taxon>
        <taxon>Rhabditina</taxon>
        <taxon>Rhabditomorpha</taxon>
        <taxon>Strongyloidea</taxon>
        <taxon>Ancylostomatidae</taxon>
        <taxon>Ancylostomatinae</taxon>
        <taxon>Ancylostoma</taxon>
    </lineage>
</organism>
<sequence>KLGKLYISSCIEKDAKRLTINLKKADDLPRWSFLGAPGTVDFMLFSLLIIDFIDFCRQFLTAFLPWFFLAL</sequence>
<dbReference type="AlphaFoldDB" id="A0A0C2BL15"/>
<reference evidence="2 3" key="1">
    <citation type="submission" date="2013-12" db="EMBL/GenBank/DDBJ databases">
        <title>Draft genome of the parsitic nematode Ancylostoma duodenale.</title>
        <authorList>
            <person name="Mitreva M."/>
        </authorList>
    </citation>
    <scope>NUCLEOTIDE SEQUENCE [LARGE SCALE GENOMIC DNA]</scope>
    <source>
        <strain evidence="2 3">Zhejiang</strain>
    </source>
</reference>